<dbReference type="AlphaFoldDB" id="A0A2U9C5V4"/>
<dbReference type="EMBL" id="CP026254">
    <property type="protein sequence ID" value="AWP10452.1"/>
    <property type="molecule type" value="Genomic_DNA"/>
</dbReference>
<name>A0A2U9C5V4_SCOMX</name>
<dbReference type="Gene3D" id="1.10.555.10">
    <property type="entry name" value="Rho GTPase activation protein"/>
    <property type="match status" value="1"/>
</dbReference>
<keyword evidence="2" id="KW-1185">Reference proteome</keyword>
<protein>
    <submittedName>
        <fullName evidence="1">Putative phosphatidylinositol 3-kinase regulatory subunit alpha-like</fullName>
    </submittedName>
</protein>
<reference evidence="1 2" key="1">
    <citation type="submission" date="2017-12" db="EMBL/GenBank/DDBJ databases">
        <title>Integrating genomic resources of turbot (Scophthalmus maximus) in depth evaluation of genetic and physical mapping variation across individuals.</title>
        <authorList>
            <person name="Martinez P."/>
        </authorList>
    </citation>
    <scope>NUCLEOTIDE SEQUENCE [LARGE SCALE GENOMIC DNA]</scope>
</reference>
<organism evidence="1 2">
    <name type="scientific">Scophthalmus maximus</name>
    <name type="common">Turbot</name>
    <name type="synonym">Psetta maxima</name>
    <dbReference type="NCBI Taxonomy" id="52904"/>
    <lineage>
        <taxon>Eukaryota</taxon>
        <taxon>Metazoa</taxon>
        <taxon>Chordata</taxon>
        <taxon>Craniata</taxon>
        <taxon>Vertebrata</taxon>
        <taxon>Euteleostomi</taxon>
        <taxon>Actinopterygii</taxon>
        <taxon>Neopterygii</taxon>
        <taxon>Teleostei</taxon>
        <taxon>Neoteleostei</taxon>
        <taxon>Acanthomorphata</taxon>
        <taxon>Carangaria</taxon>
        <taxon>Pleuronectiformes</taxon>
        <taxon>Pleuronectoidei</taxon>
        <taxon>Scophthalmidae</taxon>
        <taxon>Scophthalmus</taxon>
    </lineage>
</organism>
<evidence type="ECO:0000313" key="1">
    <source>
        <dbReference type="EMBL" id="AWP10452.1"/>
    </source>
</evidence>
<dbReference type="InterPro" id="IPR008936">
    <property type="entry name" value="Rho_GTPase_activation_prot"/>
</dbReference>
<accession>A0A2U9C5V4</accession>
<evidence type="ECO:0000313" key="2">
    <source>
        <dbReference type="Proteomes" id="UP000246464"/>
    </source>
</evidence>
<proteinExistence type="predicted"/>
<dbReference type="Proteomes" id="UP000246464">
    <property type="component" value="Chromosome 12"/>
</dbReference>
<gene>
    <name evidence="1" type="ORF">SMAX5B_009210</name>
</gene>
<sequence>MFRLLSQTRASDELRPFLQTLTDVYSCYDKTIDLCVGKKSAMAKSAGVEECGERLKRILDSPSVPRANHQLLLHLSRHLARVGQRNPAGPRLLGQAFAEVVFRLCPLSADVNPEHHVRILEALIATGGLVEMQAAPVFLIGGKYSKLRQIERMNPGYQWIRNVFGMQMLKYSRHFTSSNFSEHSRHFIDVLSAGASRF</sequence>